<organism evidence="2 3">
    <name type="scientific">Clonorchis sinensis</name>
    <name type="common">Chinese liver fluke</name>
    <dbReference type="NCBI Taxonomy" id="79923"/>
    <lineage>
        <taxon>Eukaryota</taxon>
        <taxon>Metazoa</taxon>
        <taxon>Spiralia</taxon>
        <taxon>Lophotrochozoa</taxon>
        <taxon>Platyhelminthes</taxon>
        <taxon>Trematoda</taxon>
        <taxon>Digenea</taxon>
        <taxon>Opisthorchiida</taxon>
        <taxon>Opisthorchiata</taxon>
        <taxon>Opisthorchiidae</taxon>
        <taxon>Clonorchis</taxon>
    </lineage>
</organism>
<sequence length="160" mass="17205">MYVFDSFADLDDTAFRSPAARKGCRGEGSSDGTEGTLRSRSSGYVRLGEGSVESGGHGNSSTDAPIPIHAFIEPFPEQHSSEVASSSSVEKDSHKGYPLVSSLPTTTPTSYQLAISDSIAKPTFVGIRPTAAELPACWRRLLNYVDLYTTVPKTKTVMRK</sequence>
<reference evidence="2 3" key="1">
    <citation type="journal article" date="2018" name="Biotechnol. Adv.">
        <title>Improved genomic resources and new bioinformatic workflow for the carcinogenic parasite Clonorchis sinensis: Biotechnological implications.</title>
        <authorList>
            <person name="Wang D."/>
            <person name="Korhonen P.K."/>
            <person name="Gasser R.B."/>
            <person name="Young N.D."/>
        </authorList>
    </citation>
    <scope>NUCLEOTIDE SEQUENCE [LARGE SCALE GENOMIC DNA]</scope>
    <source>
        <strain evidence="2">Cs-k2</strain>
    </source>
</reference>
<protein>
    <submittedName>
        <fullName evidence="2">Uncharacterized protein</fullName>
    </submittedName>
</protein>
<keyword evidence="3" id="KW-1185">Reference proteome</keyword>
<dbReference type="EMBL" id="NIRI02000013">
    <property type="protein sequence ID" value="KAG5452879.1"/>
    <property type="molecule type" value="Genomic_DNA"/>
</dbReference>
<evidence type="ECO:0000313" key="2">
    <source>
        <dbReference type="EMBL" id="KAG5452879.1"/>
    </source>
</evidence>
<accession>A0A8T1MV24</accession>
<comment type="caution">
    <text evidence="2">The sequence shown here is derived from an EMBL/GenBank/DDBJ whole genome shotgun (WGS) entry which is preliminary data.</text>
</comment>
<feature type="compositionally biased region" description="Polar residues" evidence="1">
    <location>
        <begin position="30"/>
        <end position="42"/>
    </location>
</feature>
<gene>
    <name evidence="2" type="ORF">CSKR_202335</name>
</gene>
<reference evidence="2 3" key="2">
    <citation type="journal article" date="2021" name="Genomics">
        <title>High-quality reference genome for Clonorchis sinensis.</title>
        <authorList>
            <person name="Young N.D."/>
            <person name="Stroehlein A.J."/>
            <person name="Kinkar L."/>
            <person name="Wang T."/>
            <person name="Sohn W.M."/>
            <person name="Chang B.C.H."/>
            <person name="Kaur P."/>
            <person name="Weisz D."/>
            <person name="Dudchenko O."/>
            <person name="Aiden E.L."/>
            <person name="Korhonen P.K."/>
            <person name="Gasser R.B."/>
        </authorList>
    </citation>
    <scope>NUCLEOTIDE SEQUENCE [LARGE SCALE GENOMIC DNA]</scope>
    <source>
        <strain evidence="2">Cs-k2</strain>
    </source>
</reference>
<proteinExistence type="predicted"/>
<dbReference type="AlphaFoldDB" id="A0A8T1MV24"/>
<dbReference type="Proteomes" id="UP000286415">
    <property type="component" value="Unassembled WGS sequence"/>
</dbReference>
<name>A0A8T1MV24_CLOSI</name>
<feature type="non-terminal residue" evidence="2">
    <location>
        <position position="160"/>
    </location>
</feature>
<evidence type="ECO:0000313" key="3">
    <source>
        <dbReference type="Proteomes" id="UP000286415"/>
    </source>
</evidence>
<evidence type="ECO:0000256" key="1">
    <source>
        <dbReference type="SAM" id="MobiDB-lite"/>
    </source>
</evidence>
<feature type="region of interest" description="Disordered" evidence="1">
    <location>
        <begin position="19"/>
        <end position="102"/>
    </location>
</feature>